<proteinExistence type="predicted"/>
<dbReference type="Proteomes" id="UP000634136">
    <property type="component" value="Unassembled WGS sequence"/>
</dbReference>
<evidence type="ECO:0000313" key="3">
    <source>
        <dbReference type="Proteomes" id="UP000634136"/>
    </source>
</evidence>
<name>A0A834U331_9FABA</name>
<evidence type="ECO:0000313" key="2">
    <source>
        <dbReference type="EMBL" id="KAF7829154.1"/>
    </source>
</evidence>
<gene>
    <name evidence="2" type="ORF">G2W53_020318</name>
</gene>
<feature type="region of interest" description="Disordered" evidence="1">
    <location>
        <begin position="106"/>
        <end position="146"/>
    </location>
</feature>
<evidence type="ECO:0000256" key="1">
    <source>
        <dbReference type="SAM" id="MobiDB-lite"/>
    </source>
</evidence>
<reference evidence="2" key="1">
    <citation type="submission" date="2020-09" db="EMBL/GenBank/DDBJ databases">
        <title>Genome-Enabled Discovery of Anthraquinone Biosynthesis in Senna tora.</title>
        <authorList>
            <person name="Kang S.-H."/>
            <person name="Pandey R.P."/>
            <person name="Lee C.-M."/>
            <person name="Sim J.-S."/>
            <person name="Jeong J.-T."/>
            <person name="Choi B.-S."/>
            <person name="Jung M."/>
            <person name="Ginzburg D."/>
            <person name="Zhao K."/>
            <person name="Won S.Y."/>
            <person name="Oh T.-J."/>
            <person name="Yu Y."/>
            <person name="Kim N.-H."/>
            <person name="Lee O.R."/>
            <person name="Lee T.-H."/>
            <person name="Bashyal P."/>
            <person name="Kim T.-S."/>
            <person name="Lee W.-H."/>
            <person name="Kawkins C."/>
            <person name="Kim C.-K."/>
            <person name="Kim J.S."/>
            <person name="Ahn B.O."/>
            <person name="Rhee S.Y."/>
            <person name="Sohng J.K."/>
        </authorList>
    </citation>
    <scope>NUCLEOTIDE SEQUENCE</scope>
    <source>
        <tissue evidence="2">Leaf</tissue>
    </source>
</reference>
<keyword evidence="3" id="KW-1185">Reference proteome</keyword>
<comment type="caution">
    <text evidence="2">The sequence shown here is derived from an EMBL/GenBank/DDBJ whole genome shotgun (WGS) entry which is preliminary data.</text>
</comment>
<dbReference type="AlphaFoldDB" id="A0A834U331"/>
<sequence length="188" mass="19639">MASSSSSASSATSGSSVSVAQATKTPSLFSSSSQTASIKLDIDNFLVWESVVRPFIKGNRLMHHISSLAPPPPETLSDGAEKVTSELLAFESRIDQLNNQFSSLSVQPSANVAQRDDSKTSGAGQNQTPWRGGSPQGFLNRSGSSGSSSAVNHDCIIPLVLGEKQSGLKRDSEIQGINGEDNVITATS</sequence>
<evidence type="ECO:0008006" key="4">
    <source>
        <dbReference type="Google" id="ProtNLM"/>
    </source>
</evidence>
<dbReference type="OrthoDB" id="1845088at2759"/>
<protein>
    <recommendedName>
        <fullName evidence="4">Retrotransposon Copia-like N-terminal domain-containing protein</fullName>
    </recommendedName>
</protein>
<feature type="compositionally biased region" description="Polar residues" evidence="1">
    <location>
        <begin position="120"/>
        <end position="129"/>
    </location>
</feature>
<organism evidence="2 3">
    <name type="scientific">Senna tora</name>
    <dbReference type="NCBI Taxonomy" id="362788"/>
    <lineage>
        <taxon>Eukaryota</taxon>
        <taxon>Viridiplantae</taxon>
        <taxon>Streptophyta</taxon>
        <taxon>Embryophyta</taxon>
        <taxon>Tracheophyta</taxon>
        <taxon>Spermatophyta</taxon>
        <taxon>Magnoliopsida</taxon>
        <taxon>eudicotyledons</taxon>
        <taxon>Gunneridae</taxon>
        <taxon>Pentapetalae</taxon>
        <taxon>rosids</taxon>
        <taxon>fabids</taxon>
        <taxon>Fabales</taxon>
        <taxon>Fabaceae</taxon>
        <taxon>Caesalpinioideae</taxon>
        <taxon>Cassia clade</taxon>
        <taxon>Senna</taxon>
    </lineage>
</organism>
<dbReference type="EMBL" id="JAAIUW010000006">
    <property type="protein sequence ID" value="KAF7829154.1"/>
    <property type="molecule type" value="Genomic_DNA"/>
</dbReference>
<accession>A0A834U331</accession>